<keyword evidence="4 7" id="KW-1133">Transmembrane helix</keyword>
<dbReference type="OrthoDB" id="407410at2759"/>
<reference evidence="10" key="1">
    <citation type="submission" date="2013-12" db="EMBL/GenBank/DDBJ databases">
        <title>The Genome Sequence of Aphanomyces astaci APO3.</title>
        <authorList>
            <consortium name="The Broad Institute Genomics Platform"/>
            <person name="Russ C."/>
            <person name="Tyler B."/>
            <person name="van West P."/>
            <person name="Dieguez-Uribeondo J."/>
            <person name="Young S.K."/>
            <person name="Zeng Q."/>
            <person name="Gargeya S."/>
            <person name="Fitzgerald M."/>
            <person name="Abouelleil A."/>
            <person name="Alvarado L."/>
            <person name="Chapman S.B."/>
            <person name="Gainer-Dewar J."/>
            <person name="Goldberg J."/>
            <person name="Griggs A."/>
            <person name="Gujja S."/>
            <person name="Hansen M."/>
            <person name="Howarth C."/>
            <person name="Imamovic A."/>
            <person name="Ireland A."/>
            <person name="Larimer J."/>
            <person name="McCowan C."/>
            <person name="Murphy C."/>
            <person name="Pearson M."/>
            <person name="Poon T.W."/>
            <person name="Priest M."/>
            <person name="Roberts A."/>
            <person name="Saif S."/>
            <person name="Shea T."/>
            <person name="Sykes S."/>
            <person name="Wortman J."/>
            <person name="Nusbaum C."/>
            <person name="Birren B."/>
        </authorList>
    </citation>
    <scope>NUCLEOTIDE SEQUENCE [LARGE SCALE GENOMIC DNA]</scope>
    <source>
        <strain evidence="10">APO3</strain>
    </source>
</reference>
<evidence type="ECO:0000256" key="1">
    <source>
        <dbReference type="ARBA" id="ARBA00004141"/>
    </source>
</evidence>
<keyword evidence="3 7" id="KW-0812">Transmembrane</keyword>
<keyword evidence="8" id="KW-0732">Signal</keyword>
<feature type="transmembrane region" description="Helical" evidence="7">
    <location>
        <begin position="519"/>
        <end position="542"/>
    </location>
</feature>
<evidence type="ECO:0000256" key="4">
    <source>
        <dbReference type="ARBA" id="ARBA00022989"/>
    </source>
</evidence>
<feature type="domain" description="Sodium/calcium exchanger membrane region" evidence="9">
    <location>
        <begin position="457"/>
        <end position="611"/>
    </location>
</feature>
<evidence type="ECO:0000256" key="8">
    <source>
        <dbReference type="SAM" id="SignalP"/>
    </source>
</evidence>
<feature type="transmembrane region" description="Helical" evidence="7">
    <location>
        <begin position="562"/>
        <end position="580"/>
    </location>
</feature>
<feature type="region of interest" description="Disordered" evidence="6">
    <location>
        <begin position="233"/>
        <end position="334"/>
    </location>
</feature>
<feature type="transmembrane region" description="Helical" evidence="7">
    <location>
        <begin position="72"/>
        <end position="92"/>
    </location>
</feature>
<dbReference type="Gene3D" id="1.20.1420.30">
    <property type="entry name" value="NCX, central ion-binding region"/>
    <property type="match status" value="2"/>
</dbReference>
<feature type="transmembrane region" description="Helical" evidence="7">
    <location>
        <begin position="397"/>
        <end position="416"/>
    </location>
</feature>
<proteinExistence type="predicted"/>
<feature type="domain" description="Sodium/calcium exchanger membrane region" evidence="9">
    <location>
        <begin position="84"/>
        <end position="224"/>
    </location>
</feature>
<accession>W4FXR2</accession>
<dbReference type="Pfam" id="PF01699">
    <property type="entry name" value="Na_Ca_ex"/>
    <property type="match status" value="2"/>
</dbReference>
<dbReference type="EMBL" id="KI913158">
    <property type="protein sequence ID" value="ETV71751.1"/>
    <property type="molecule type" value="Genomic_DNA"/>
</dbReference>
<dbReference type="GO" id="GO:0016020">
    <property type="term" value="C:membrane"/>
    <property type="evidence" value="ECO:0007669"/>
    <property type="project" value="UniProtKB-SubCell"/>
</dbReference>
<dbReference type="InterPro" id="IPR051359">
    <property type="entry name" value="CaCA_antiporter"/>
</dbReference>
<evidence type="ECO:0000256" key="7">
    <source>
        <dbReference type="SAM" id="Phobius"/>
    </source>
</evidence>
<feature type="chain" id="PRO_5004840683" description="Sodium/calcium exchanger membrane region domain-containing protein" evidence="8">
    <location>
        <begin position="23"/>
        <end position="618"/>
    </location>
</feature>
<evidence type="ECO:0000256" key="2">
    <source>
        <dbReference type="ARBA" id="ARBA00022448"/>
    </source>
</evidence>
<feature type="non-terminal residue" evidence="10">
    <location>
        <position position="1"/>
    </location>
</feature>
<sequence length="618" mass="65217">SEMPTPMLTRLVLVLVVAGSVAMAHTAAFVFPDGCGRSQFANVPAIHRCSCANATRVSSVDALSFHYCNMHAHPQASVLLLCVMLCLMFYIVADTTSRFLVPAVTYIASATKMDPSVAGATLLAFANGMPDLISAIASFSGHSKHAGFGVGGLLGSGLVVSCFTLGYLAFLSNGAHINKRPFMRDVAFYLVALAGLIAVYRVGYVTVQVSLMALGLYALYTVSVVRMQHSTDETLSNEAEAADPVEKPSPAETKPTTPPVVGPAMLEQGGLPRPDKSVKGVETPSQGVEYPPTYAEVALDSPSSTVSTAPSSDVDMSFDESSEGERDADDTVTSPSHRASVCGYLAVVTGWNDATLVSRCIAVVAFPVFWARHVTVPLLTHASMDHDPRACLSRVDVVCWAFCIPLFVLYVVYRVVAVSHELVMGVAATGLGLAFVAALLSAETRRSSSVHLVGMALALMTSSMWVFLVGHEIVAILHVLGVTLSISGGTLGILVLAWGNSMGDFFGNATLARQGHVQMASAACIAGPIFNTLVGGGLSLLLGCFRSKESTVALWSVSEKSTLRSGFCILLVCLVSLLVVGGQVQHTHRVSLTKWFGVFLMGLYSVFCVATLAEETTS</sequence>
<dbReference type="InterPro" id="IPR044880">
    <property type="entry name" value="NCX_ion-bd_dom_sf"/>
</dbReference>
<evidence type="ECO:0000256" key="5">
    <source>
        <dbReference type="ARBA" id="ARBA00023136"/>
    </source>
</evidence>
<feature type="transmembrane region" description="Helical" evidence="7">
    <location>
        <begin position="182"/>
        <end position="200"/>
    </location>
</feature>
<feature type="transmembrane region" description="Helical" evidence="7">
    <location>
        <begin position="475"/>
        <end position="498"/>
    </location>
</feature>
<keyword evidence="2" id="KW-0813">Transport</keyword>
<dbReference type="PANTHER" id="PTHR12266">
    <property type="entry name" value="NA+/CA2+ K+ INDEPENDENT EXCHANGER"/>
    <property type="match status" value="1"/>
</dbReference>
<dbReference type="PANTHER" id="PTHR12266:SF0">
    <property type="entry name" value="MITOCHONDRIAL SODIUM_CALCIUM EXCHANGER PROTEIN"/>
    <property type="match status" value="1"/>
</dbReference>
<feature type="transmembrane region" description="Helical" evidence="7">
    <location>
        <begin position="422"/>
        <end position="440"/>
    </location>
</feature>
<feature type="transmembrane region" description="Helical" evidence="7">
    <location>
        <begin position="146"/>
        <end position="170"/>
    </location>
</feature>
<feature type="compositionally biased region" description="Acidic residues" evidence="6">
    <location>
        <begin position="316"/>
        <end position="330"/>
    </location>
</feature>
<feature type="signal peptide" evidence="8">
    <location>
        <begin position="1"/>
        <end position="22"/>
    </location>
</feature>
<feature type="transmembrane region" description="Helical" evidence="7">
    <location>
        <begin position="592"/>
        <end position="613"/>
    </location>
</feature>
<protein>
    <recommendedName>
        <fullName evidence="9">Sodium/calcium exchanger membrane region domain-containing protein</fullName>
    </recommendedName>
</protein>
<evidence type="ECO:0000259" key="9">
    <source>
        <dbReference type="Pfam" id="PF01699"/>
    </source>
</evidence>
<name>W4FXR2_APHAT</name>
<dbReference type="InterPro" id="IPR004837">
    <property type="entry name" value="NaCa_Exmemb"/>
</dbReference>
<dbReference type="VEuPathDB" id="FungiDB:H257_13169"/>
<feature type="transmembrane region" description="Helical" evidence="7">
    <location>
        <begin position="452"/>
        <end position="469"/>
    </location>
</feature>
<keyword evidence="5 7" id="KW-0472">Membrane</keyword>
<gene>
    <name evidence="10" type="ORF">H257_13169</name>
</gene>
<dbReference type="GO" id="GO:0008324">
    <property type="term" value="F:monoatomic cation transmembrane transporter activity"/>
    <property type="evidence" value="ECO:0007669"/>
    <property type="project" value="TreeGrafter"/>
</dbReference>
<evidence type="ECO:0000256" key="3">
    <source>
        <dbReference type="ARBA" id="ARBA00022692"/>
    </source>
</evidence>
<evidence type="ECO:0000313" key="10">
    <source>
        <dbReference type="EMBL" id="ETV71751.1"/>
    </source>
</evidence>
<dbReference type="GeneID" id="20815165"/>
<evidence type="ECO:0000256" key="6">
    <source>
        <dbReference type="SAM" id="MobiDB-lite"/>
    </source>
</evidence>
<feature type="compositionally biased region" description="Low complexity" evidence="6">
    <location>
        <begin position="300"/>
        <end position="314"/>
    </location>
</feature>
<dbReference type="AlphaFoldDB" id="W4FXR2"/>
<organism evidence="10">
    <name type="scientific">Aphanomyces astaci</name>
    <name type="common">Crayfish plague agent</name>
    <dbReference type="NCBI Taxonomy" id="112090"/>
    <lineage>
        <taxon>Eukaryota</taxon>
        <taxon>Sar</taxon>
        <taxon>Stramenopiles</taxon>
        <taxon>Oomycota</taxon>
        <taxon>Saprolegniomycetes</taxon>
        <taxon>Saprolegniales</taxon>
        <taxon>Verrucalvaceae</taxon>
        <taxon>Aphanomyces</taxon>
    </lineage>
</organism>
<dbReference type="STRING" id="112090.W4FXR2"/>
<comment type="subcellular location">
    <subcellularLocation>
        <location evidence="1">Membrane</location>
        <topology evidence="1">Multi-pass membrane protein</topology>
    </subcellularLocation>
</comment>
<dbReference type="RefSeq" id="XP_009838939.1">
    <property type="nucleotide sequence ID" value="XM_009840637.1"/>
</dbReference>